<sequence length="68" mass="7227">ACQPGVAPAARRFSARHGPRTPRPGTADDGALRPGVTGCCRRLTPCCCWQLLTPSESFPVRINCGDFA</sequence>
<protein>
    <submittedName>
        <fullName evidence="2">Uncharacterized protein</fullName>
    </submittedName>
</protein>
<dbReference type="AlphaFoldDB" id="A0A8R7TP61"/>
<reference evidence="2" key="2">
    <citation type="submission" date="2018-03" db="EMBL/GenBank/DDBJ databases">
        <title>The Triticum urartu genome reveals the dynamic nature of wheat genome evolution.</title>
        <authorList>
            <person name="Ling H."/>
            <person name="Ma B."/>
            <person name="Shi X."/>
            <person name="Liu H."/>
            <person name="Dong L."/>
            <person name="Sun H."/>
            <person name="Cao Y."/>
            <person name="Gao Q."/>
            <person name="Zheng S."/>
            <person name="Li Y."/>
            <person name="Yu Y."/>
            <person name="Du H."/>
            <person name="Qi M."/>
            <person name="Li Y."/>
            <person name="Yu H."/>
            <person name="Cui Y."/>
            <person name="Wang N."/>
            <person name="Chen C."/>
            <person name="Wu H."/>
            <person name="Zhao Y."/>
            <person name="Zhang J."/>
            <person name="Li Y."/>
            <person name="Zhou W."/>
            <person name="Zhang B."/>
            <person name="Hu W."/>
            <person name="Eijk M."/>
            <person name="Tang J."/>
            <person name="Witsenboer H."/>
            <person name="Zhao S."/>
            <person name="Li Z."/>
            <person name="Zhang A."/>
            <person name="Wang D."/>
            <person name="Liang C."/>
        </authorList>
    </citation>
    <scope>NUCLEOTIDE SEQUENCE [LARGE SCALE GENOMIC DNA]</scope>
    <source>
        <strain evidence="2">cv. G1812</strain>
    </source>
</reference>
<reference evidence="2" key="3">
    <citation type="submission" date="2022-06" db="UniProtKB">
        <authorList>
            <consortium name="EnsemblPlants"/>
        </authorList>
    </citation>
    <scope>IDENTIFICATION</scope>
</reference>
<evidence type="ECO:0000256" key="1">
    <source>
        <dbReference type="SAM" id="MobiDB-lite"/>
    </source>
</evidence>
<reference evidence="3" key="1">
    <citation type="journal article" date="2013" name="Nature">
        <title>Draft genome of the wheat A-genome progenitor Triticum urartu.</title>
        <authorList>
            <person name="Ling H.Q."/>
            <person name="Zhao S."/>
            <person name="Liu D."/>
            <person name="Wang J."/>
            <person name="Sun H."/>
            <person name="Zhang C."/>
            <person name="Fan H."/>
            <person name="Li D."/>
            <person name="Dong L."/>
            <person name="Tao Y."/>
            <person name="Gao C."/>
            <person name="Wu H."/>
            <person name="Li Y."/>
            <person name="Cui Y."/>
            <person name="Guo X."/>
            <person name="Zheng S."/>
            <person name="Wang B."/>
            <person name="Yu K."/>
            <person name="Liang Q."/>
            <person name="Yang W."/>
            <person name="Lou X."/>
            <person name="Chen J."/>
            <person name="Feng M."/>
            <person name="Jian J."/>
            <person name="Zhang X."/>
            <person name="Luo G."/>
            <person name="Jiang Y."/>
            <person name="Liu J."/>
            <person name="Wang Z."/>
            <person name="Sha Y."/>
            <person name="Zhang B."/>
            <person name="Wu H."/>
            <person name="Tang D."/>
            <person name="Shen Q."/>
            <person name="Xue P."/>
            <person name="Zou S."/>
            <person name="Wang X."/>
            <person name="Liu X."/>
            <person name="Wang F."/>
            <person name="Yang Y."/>
            <person name="An X."/>
            <person name="Dong Z."/>
            <person name="Zhang K."/>
            <person name="Zhang X."/>
            <person name="Luo M.C."/>
            <person name="Dvorak J."/>
            <person name="Tong Y."/>
            <person name="Wang J."/>
            <person name="Yang H."/>
            <person name="Li Z."/>
            <person name="Wang D."/>
            <person name="Zhang A."/>
            <person name="Wang J."/>
        </authorList>
    </citation>
    <scope>NUCLEOTIDE SEQUENCE</scope>
    <source>
        <strain evidence="3">cv. G1812</strain>
    </source>
</reference>
<evidence type="ECO:0000313" key="2">
    <source>
        <dbReference type="EnsemblPlants" id="TuG1812G0200006003.01.T03"/>
    </source>
</evidence>
<organism evidence="2 3">
    <name type="scientific">Triticum urartu</name>
    <name type="common">Red wild einkorn</name>
    <name type="synonym">Crithodium urartu</name>
    <dbReference type="NCBI Taxonomy" id="4572"/>
    <lineage>
        <taxon>Eukaryota</taxon>
        <taxon>Viridiplantae</taxon>
        <taxon>Streptophyta</taxon>
        <taxon>Embryophyta</taxon>
        <taxon>Tracheophyta</taxon>
        <taxon>Spermatophyta</taxon>
        <taxon>Magnoliopsida</taxon>
        <taxon>Liliopsida</taxon>
        <taxon>Poales</taxon>
        <taxon>Poaceae</taxon>
        <taxon>BOP clade</taxon>
        <taxon>Pooideae</taxon>
        <taxon>Triticodae</taxon>
        <taxon>Triticeae</taxon>
        <taxon>Triticinae</taxon>
        <taxon>Triticum</taxon>
    </lineage>
</organism>
<name>A0A8R7TP61_TRIUA</name>
<dbReference type="EnsemblPlants" id="TuG1812G0200006003.01.T03">
    <property type="protein sequence ID" value="TuG1812G0200006003.01.T03"/>
    <property type="gene ID" value="TuG1812G0200006003.01"/>
</dbReference>
<dbReference type="Gramene" id="TuG1812G0200006003.01.T03">
    <property type="protein sequence ID" value="TuG1812G0200006003.01.T03"/>
    <property type="gene ID" value="TuG1812G0200006003.01"/>
</dbReference>
<evidence type="ECO:0000313" key="3">
    <source>
        <dbReference type="Proteomes" id="UP000015106"/>
    </source>
</evidence>
<accession>A0A8R7TP61</accession>
<keyword evidence="3" id="KW-1185">Reference proteome</keyword>
<feature type="region of interest" description="Disordered" evidence="1">
    <location>
        <begin position="1"/>
        <end position="32"/>
    </location>
</feature>
<dbReference type="Proteomes" id="UP000015106">
    <property type="component" value="Chromosome 2"/>
</dbReference>
<proteinExistence type="predicted"/>